<keyword evidence="3" id="KW-0285">Flavoprotein</keyword>
<dbReference type="SUPFAM" id="SSF47203">
    <property type="entry name" value="Acyl-CoA dehydrogenase C-terminal domain-like"/>
    <property type="match status" value="1"/>
</dbReference>
<evidence type="ECO:0000256" key="3">
    <source>
        <dbReference type="ARBA" id="ARBA00022630"/>
    </source>
</evidence>
<evidence type="ECO:0000256" key="1">
    <source>
        <dbReference type="ARBA" id="ARBA00001974"/>
    </source>
</evidence>
<dbReference type="InterPro" id="IPR009075">
    <property type="entry name" value="AcylCo_DH/oxidase_C"/>
</dbReference>
<organism evidence="9">
    <name type="scientific">freshwater metagenome</name>
    <dbReference type="NCBI Taxonomy" id="449393"/>
    <lineage>
        <taxon>unclassified sequences</taxon>
        <taxon>metagenomes</taxon>
        <taxon>ecological metagenomes</taxon>
    </lineage>
</organism>
<evidence type="ECO:0000259" key="8">
    <source>
        <dbReference type="Pfam" id="PF02771"/>
    </source>
</evidence>
<dbReference type="GO" id="GO:0005737">
    <property type="term" value="C:cytoplasm"/>
    <property type="evidence" value="ECO:0007669"/>
    <property type="project" value="TreeGrafter"/>
</dbReference>
<dbReference type="FunFam" id="1.20.140.10:FF:000001">
    <property type="entry name" value="Acyl-CoA dehydrogenase"/>
    <property type="match status" value="1"/>
</dbReference>
<dbReference type="GO" id="GO:0050660">
    <property type="term" value="F:flavin adenine dinucleotide binding"/>
    <property type="evidence" value="ECO:0007669"/>
    <property type="project" value="InterPro"/>
</dbReference>
<protein>
    <submittedName>
        <fullName evidence="9">Unannotated protein</fullName>
    </submittedName>
</protein>
<feature type="domain" description="Acyl-CoA dehydrogenase/oxidase N-terminal" evidence="8">
    <location>
        <begin position="19"/>
        <end position="133"/>
    </location>
</feature>
<dbReference type="Pfam" id="PF00441">
    <property type="entry name" value="Acyl-CoA_dh_1"/>
    <property type="match status" value="1"/>
</dbReference>
<evidence type="ECO:0000259" key="6">
    <source>
        <dbReference type="Pfam" id="PF00441"/>
    </source>
</evidence>
<dbReference type="InterPro" id="IPR036250">
    <property type="entry name" value="AcylCo_DH-like_C"/>
</dbReference>
<dbReference type="InterPro" id="IPR006089">
    <property type="entry name" value="Acyl-CoA_DH_CS"/>
</dbReference>
<dbReference type="PROSITE" id="PS00073">
    <property type="entry name" value="ACYL_COA_DH_2"/>
    <property type="match status" value="1"/>
</dbReference>
<dbReference type="FunFam" id="2.40.110.10:FF:000002">
    <property type="entry name" value="Acyl-CoA dehydrogenase fadE12"/>
    <property type="match status" value="1"/>
</dbReference>
<dbReference type="SUPFAM" id="SSF56645">
    <property type="entry name" value="Acyl-CoA dehydrogenase NM domain-like"/>
    <property type="match status" value="1"/>
</dbReference>
<name>A0A6J7M251_9ZZZZ</name>
<sequence>MREAGLRGRIGGVKRSLYNEDHVAFADSFRRFVAQEITPDYLQWEAEGIAPRSLYKKAGDNGFIGMAIPQEFGGGGSHDFRFNSVIAEELAYAGIGGAGQGLTLHNDITTPYFTDICNDEQKARWLPGIASGELITAIAMTEPGTGSDLAGIATTARRDGDRYILNGSKTFITNGINSDLVIVAAKTDPSQRHAGMSLMVVERSMAGFERGRNLDKIGMHSQDTAELFFNDVDVPVANLIGEEGRAFHYLTSNLAQERLSIAISGVAVARACVGWTVDYVKERKAFGKSISQFQNTKFVLAEQRTEVDVAQAFVDQCILALNEGTLTAPQAAQAKYWCTELQKRVADKCLQLFGGYGYMTEYPIARAYADARVTSIYGGTTEVMKSIIAKDMDL</sequence>
<dbReference type="PANTHER" id="PTHR48083">
    <property type="entry name" value="MEDIUM-CHAIN SPECIFIC ACYL-COA DEHYDROGENASE, MITOCHONDRIAL-RELATED"/>
    <property type="match status" value="1"/>
</dbReference>
<dbReference type="InterPro" id="IPR013786">
    <property type="entry name" value="AcylCoA_DH/ox_N"/>
</dbReference>
<feature type="domain" description="Acyl-CoA oxidase/dehydrogenase middle" evidence="7">
    <location>
        <begin position="137"/>
        <end position="232"/>
    </location>
</feature>
<dbReference type="InterPro" id="IPR037069">
    <property type="entry name" value="AcylCoA_DH/ox_N_sf"/>
</dbReference>
<gene>
    <name evidence="9" type="ORF">UFOPK3889_00812</name>
</gene>
<accession>A0A6J7M251</accession>
<dbReference type="PANTHER" id="PTHR48083:SF20">
    <property type="entry name" value="LONG-CHAIN SPECIFIC ACYL-COA DEHYDROGENASE, MITOCHONDRIAL"/>
    <property type="match status" value="1"/>
</dbReference>
<dbReference type="GO" id="GO:0003995">
    <property type="term" value="F:acyl-CoA dehydrogenase activity"/>
    <property type="evidence" value="ECO:0007669"/>
    <property type="project" value="InterPro"/>
</dbReference>
<dbReference type="EMBL" id="CAFBNZ010000155">
    <property type="protein sequence ID" value="CAB4974248.1"/>
    <property type="molecule type" value="Genomic_DNA"/>
</dbReference>
<keyword evidence="5" id="KW-0560">Oxidoreductase</keyword>
<proteinExistence type="inferred from homology"/>
<dbReference type="Gene3D" id="1.20.140.10">
    <property type="entry name" value="Butyryl-CoA Dehydrogenase, subunit A, domain 3"/>
    <property type="match status" value="1"/>
</dbReference>
<dbReference type="InterPro" id="IPR050741">
    <property type="entry name" value="Acyl-CoA_dehydrogenase"/>
</dbReference>
<dbReference type="Gene3D" id="1.10.540.10">
    <property type="entry name" value="Acyl-CoA dehydrogenase/oxidase, N-terminal domain"/>
    <property type="match status" value="1"/>
</dbReference>
<dbReference type="Gene3D" id="2.40.110.10">
    <property type="entry name" value="Butyryl-CoA Dehydrogenase, subunit A, domain 2"/>
    <property type="match status" value="1"/>
</dbReference>
<evidence type="ECO:0000256" key="4">
    <source>
        <dbReference type="ARBA" id="ARBA00022827"/>
    </source>
</evidence>
<dbReference type="InterPro" id="IPR009100">
    <property type="entry name" value="AcylCoA_DH/oxidase_NM_dom_sf"/>
</dbReference>
<feature type="domain" description="Acyl-CoA dehydrogenase/oxidase C-terminal" evidence="6">
    <location>
        <begin position="247"/>
        <end position="391"/>
    </location>
</feature>
<reference evidence="9" key="1">
    <citation type="submission" date="2020-05" db="EMBL/GenBank/DDBJ databases">
        <authorList>
            <person name="Chiriac C."/>
            <person name="Salcher M."/>
            <person name="Ghai R."/>
            <person name="Kavagutti S V."/>
        </authorList>
    </citation>
    <scope>NUCLEOTIDE SEQUENCE</scope>
</reference>
<comment type="similarity">
    <text evidence="2">Belongs to the acyl-CoA dehydrogenase family.</text>
</comment>
<evidence type="ECO:0000256" key="5">
    <source>
        <dbReference type="ARBA" id="ARBA00023002"/>
    </source>
</evidence>
<dbReference type="InterPro" id="IPR006091">
    <property type="entry name" value="Acyl-CoA_Oxase/DH_mid-dom"/>
</dbReference>
<evidence type="ECO:0000256" key="2">
    <source>
        <dbReference type="ARBA" id="ARBA00009347"/>
    </source>
</evidence>
<comment type="cofactor">
    <cofactor evidence="1">
        <name>FAD</name>
        <dbReference type="ChEBI" id="CHEBI:57692"/>
    </cofactor>
</comment>
<keyword evidence="4" id="KW-0274">FAD</keyword>
<evidence type="ECO:0000259" key="7">
    <source>
        <dbReference type="Pfam" id="PF02770"/>
    </source>
</evidence>
<evidence type="ECO:0000313" key="9">
    <source>
        <dbReference type="EMBL" id="CAB4974248.1"/>
    </source>
</evidence>
<dbReference type="AlphaFoldDB" id="A0A6J7M251"/>
<dbReference type="Pfam" id="PF02770">
    <property type="entry name" value="Acyl-CoA_dh_M"/>
    <property type="match status" value="1"/>
</dbReference>
<dbReference type="GO" id="GO:0033539">
    <property type="term" value="P:fatty acid beta-oxidation using acyl-CoA dehydrogenase"/>
    <property type="evidence" value="ECO:0007669"/>
    <property type="project" value="TreeGrafter"/>
</dbReference>
<dbReference type="InterPro" id="IPR046373">
    <property type="entry name" value="Acyl-CoA_Oxase/DH_mid-dom_sf"/>
</dbReference>
<dbReference type="Pfam" id="PF02771">
    <property type="entry name" value="Acyl-CoA_dh_N"/>
    <property type="match status" value="1"/>
</dbReference>